<proteinExistence type="predicted"/>
<keyword evidence="1" id="KW-0732">Signal</keyword>
<name>A0A7W9L2I5_9HYPH</name>
<organism evidence="2 3">
    <name type="scientific">Prosthecomicrobium pneumaticum</name>
    <dbReference type="NCBI Taxonomy" id="81895"/>
    <lineage>
        <taxon>Bacteria</taxon>
        <taxon>Pseudomonadati</taxon>
        <taxon>Pseudomonadota</taxon>
        <taxon>Alphaproteobacteria</taxon>
        <taxon>Hyphomicrobiales</taxon>
        <taxon>Kaistiaceae</taxon>
        <taxon>Prosthecomicrobium</taxon>
    </lineage>
</organism>
<evidence type="ECO:0008006" key="4">
    <source>
        <dbReference type="Google" id="ProtNLM"/>
    </source>
</evidence>
<comment type="caution">
    <text evidence="2">The sequence shown here is derived from an EMBL/GenBank/DDBJ whole genome shotgun (WGS) entry which is preliminary data.</text>
</comment>
<gene>
    <name evidence="2" type="ORF">GGQ63_002603</name>
</gene>
<feature type="signal peptide" evidence="1">
    <location>
        <begin position="1"/>
        <end position="20"/>
    </location>
</feature>
<reference evidence="2 3" key="1">
    <citation type="submission" date="2020-08" db="EMBL/GenBank/DDBJ databases">
        <title>Genomic Encyclopedia of Type Strains, Phase IV (KMG-IV): sequencing the most valuable type-strain genomes for metagenomic binning, comparative biology and taxonomic classification.</title>
        <authorList>
            <person name="Goeker M."/>
        </authorList>
    </citation>
    <scope>NUCLEOTIDE SEQUENCE [LARGE SCALE GENOMIC DNA]</scope>
    <source>
        <strain evidence="2 3">DSM 16268</strain>
    </source>
</reference>
<keyword evidence="3" id="KW-1185">Reference proteome</keyword>
<sequence length="145" mass="15540">MPRRTLLLALFLVAAAPALAEDFVPCDDLHVGLTNVAAPVADNAVTVYDGLVTLYNIDMLEPACCSAGIAIVLPDPDDPLGGAQCRAIVGFTTVDVAAARRDYDPARGLRLDVPVRLMDEEGNMEPEEMLPVRIDLQAHTVTLEE</sequence>
<accession>A0A7W9L2I5</accession>
<evidence type="ECO:0000313" key="3">
    <source>
        <dbReference type="Proteomes" id="UP000523821"/>
    </source>
</evidence>
<dbReference type="RefSeq" id="WP_183856463.1">
    <property type="nucleotide sequence ID" value="NZ_JACHOO010000005.1"/>
</dbReference>
<feature type="chain" id="PRO_5030518081" description="DUF2195 domain-containing protein" evidence="1">
    <location>
        <begin position="21"/>
        <end position="145"/>
    </location>
</feature>
<dbReference type="Proteomes" id="UP000523821">
    <property type="component" value="Unassembled WGS sequence"/>
</dbReference>
<evidence type="ECO:0000313" key="2">
    <source>
        <dbReference type="EMBL" id="MBB5753533.1"/>
    </source>
</evidence>
<protein>
    <recommendedName>
        <fullName evidence="4">DUF2195 domain-containing protein</fullName>
    </recommendedName>
</protein>
<evidence type="ECO:0000256" key="1">
    <source>
        <dbReference type="SAM" id="SignalP"/>
    </source>
</evidence>
<dbReference type="EMBL" id="JACHOO010000005">
    <property type="protein sequence ID" value="MBB5753533.1"/>
    <property type="molecule type" value="Genomic_DNA"/>
</dbReference>
<dbReference type="AlphaFoldDB" id="A0A7W9L2I5"/>